<feature type="transmembrane region" description="Helical" evidence="1">
    <location>
        <begin position="153"/>
        <end position="177"/>
    </location>
</feature>
<evidence type="ECO:0000313" key="3">
    <source>
        <dbReference type="Proteomes" id="UP000286598"/>
    </source>
</evidence>
<sequence>MKKKYLGKTIGSLLIVLLMMPLGHALMILMEHFLEPTTLHYSAFLMGFVGLVITIAGVFVKGDTRQTCFGLAGALLFWTGWVEFLFAYFAQRFGVHCDLVGNGVVQTVTEYVNGVGVNHTFTIDGTPLEEFSRADLKAIRGSRPEYLIMPATFGMWMMFVMMYTFCTRTGCLFIRWVQRHCGINEKVELRPMAYHPSIVMFMEWNIMMWGLYMLLMFCYDPVFLGDHHPVTYAVAAICLIGSALMFKKQLYIKSWGRNLRMAYATVIVFWTFVEVVARNGLFKEIWVDPMNHVVEMSAVLAIFVALIVGSWMYNVKDAEADAKLLA</sequence>
<accession>A0A415GFG1</accession>
<proteinExistence type="predicted"/>
<dbReference type="Proteomes" id="UP000286598">
    <property type="component" value="Unassembled WGS sequence"/>
</dbReference>
<feature type="transmembrane region" description="Helical" evidence="1">
    <location>
        <begin position="258"/>
        <end position="277"/>
    </location>
</feature>
<dbReference type="OrthoDB" id="597398at2"/>
<feature type="transmembrane region" description="Helical" evidence="1">
    <location>
        <begin position="67"/>
        <end position="90"/>
    </location>
</feature>
<feature type="transmembrane region" description="Helical" evidence="1">
    <location>
        <begin position="41"/>
        <end position="60"/>
    </location>
</feature>
<keyword evidence="1" id="KW-0812">Transmembrane</keyword>
<feature type="transmembrane region" description="Helical" evidence="1">
    <location>
        <begin position="198"/>
        <end position="217"/>
    </location>
</feature>
<organism evidence="2 3">
    <name type="scientific">Leyella stercorea</name>
    <dbReference type="NCBI Taxonomy" id="363265"/>
    <lineage>
        <taxon>Bacteria</taxon>
        <taxon>Pseudomonadati</taxon>
        <taxon>Bacteroidota</taxon>
        <taxon>Bacteroidia</taxon>
        <taxon>Bacteroidales</taxon>
        <taxon>Prevotellaceae</taxon>
        <taxon>Leyella</taxon>
    </lineage>
</organism>
<reference evidence="2 3" key="1">
    <citation type="submission" date="2018-08" db="EMBL/GenBank/DDBJ databases">
        <title>A genome reference for cultivated species of the human gut microbiota.</title>
        <authorList>
            <person name="Zou Y."/>
            <person name="Xue W."/>
            <person name="Luo G."/>
        </authorList>
    </citation>
    <scope>NUCLEOTIDE SEQUENCE [LARGE SCALE GENOMIC DNA]</scope>
    <source>
        <strain evidence="2 3">AF42-9</strain>
    </source>
</reference>
<comment type="caution">
    <text evidence="2">The sequence shown here is derived from an EMBL/GenBank/DDBJ whole genome shotgun (WGS) entry which is preliminary data.</text>
</comment>
<dbReference type="EMBL" id="QRNO01000078">
    <property type="protein sequence ID" value="RHK47861.1"/>
    <property type="molecule type" value="Genomic_DNA"/>
</dbReference>
<name>A0A415GFG1_9BACT</name>
<keyword evidence="1" id="KW-0472">Membrane</keyword>
<dbReference type="RefSeq" id="WP_007896990.1">
    <property type="nucleotide sequence ID" value="NZ_JH379357.1"/>
</dbReference>
<evidence type="ECO:0000256" key="1">
    <source>
        <dbReference type="SAM" id="Phobius"/>
    </source>
</evidence>
<protein>
    <submittedName>
        <fullName evidence="2">Uncharacterized protein</fullName>
    </submittedName>
</protein>
<evidence type="ECO:0000313" key="2">
    <source>
        <dbReference type="EMBL" id="RHK47861.1"/>
    </source>
</evidence>
<dbReference type="AlphaFoldDB" id="A0A415GFG1"/>
<gene>
    <name evidence="2" type="ORF">DW060_11570</name>
</gene>
<keyword evidence="3" id="KW-1185">Reference proteome</keyword>
<keyword evidence="1" id="KW-1133">Transmembrane helix</keyword>
<feature type="transmembrane region" description="Helical" evidence="1">
    <location>
        <begin position="297"/>
        <end position="315"/>
    </location>
</feature>
<feature type="transmembrane region" description="Helical" evidence="1">
    <location>
        <begin position="229"/>
        <end position="246"/>
    </location>
</feature>